<evidence type="ECO:0000313" key="3">
    <source>
        <dbReference type="Proteomes" id="UP000325385"/>
    </source>
</evidence>
<feature type="domain" description="Abortive phage infection protein C-terminal" evidence="1">
    <location>
        <begin position="239"/>
        <end position="421"/>
    </location>
</feature>
<evidence type="ECO:0000313" key="2">
    <source>
        <dbReference type="EMBL" id="QFI64088.1"/>
    </source>
</evidence>
<accession>A0A5P6NDY3</accession>
<dbReference type="RefSeq" id="WP_151886110.1">
    <property type="nucleotide sequence ID" value="NZ_CP032228.1"/>
</dbReference>
<organism evidence="2 3">
    <name type="scientific">Qipengyuania flava</name>
    <dbReference type="NCBI Taxonomy" id="192812"/>
    <lineage>
        <taxon>Bacteria</taxon>
        <taxon>Pseudomonadati</taxon>
        <taxon>Pseudomonadota</taxon>
        <taxon>Alphaproteobacteria</taxon>
        <taxon>Sphingomonadales</taxon>
        <taxon>Erythrobacteraceae</taxon>
        <taxon>Qipengyuania</taxon>
    </lineage>
</organism>
<dbReference type="InterPro" id="IPR018891">
    <property type="entry name" value="AIPR_C"/>
</dbReference>
<dbReference type="Pfam" id="PF10592">
    <property type="entry name" value="AIPR"/>
    <property type="match status" value="1"/>
</dbReference>
<protein>
    <submittedName>
        <fullName evidence="2">Abortive phage infection protein</fullName>
    </submittedName>
</protein>
<dbReference type="Proteomes" id="UP000325385">
    <property type="component" value="Chromosome"/>
</dbReference>
<proteinExistence type="predicted"/>
<dbReference type="EMBL" id="CP032228">
    <property type="protein sequence ID" value="QFI64088.1"/>
    <property type="molecule type" value="Genomic_DNA"/>
</dbReference>
<name>A0A5P6NDY3_9SPHN</name>
<dbReference type="GeneID" id="69698232"/>
<dbReference type="AlphaFoldDB" id="A0A5P6NDY3"/>
<gene>
    <name evidence="2" type="ORF">D0Y83_13000</name>
</gene>
<evidence type="ECO:0000259" key="1">
    <source>
        <dbReference type="Pfam" id="PF10592"/>
    </source>
</evidence>
<sequence>MANRFDWNALEDRITAVLEAYDELNRTKALAVITACELFDIDAEEAVDCITDGANDRGVDLFYIDDREGKNDIHLLQAKCVDVFDRSKRNFPGNEVDKLTSFVNDLATENEEALATANERLRVKIGDALEAQKKANATITVHFVGNMEPLVEEEHQRIEAAFARYRAISFEMHSLESIADYFLEREAPNLTRTLTAVDTNFFDRTDQNLRGMVCTVAATDIVEMIRSEVDADAVEPAIFDQNVRVYLKNKNRINSAIIESALDETNHMFWYQNNGITMTCDKIEIAPARRSPEIRMTNVQIVNGGQTSHCLFEAAQENDERLSEVLLLVRIIETNSEDVKLSIAETTNSQTPINVRDLRSNDRLQRQLEQSFADIGYYYERKRFQHAAEERVNRVDALDAGQAFLAYGVGLPEVAKKDRGRVFGDLYETVFSGEVSAPKLLASYQLMAAINEQKKIVRQKIRDEVALAAGEIALIDGAFHALFAVRQICFRDSIDQWSVELARTKVAEAIEVVGKIYVAAQAGDENFSSNRFFKDMRTKDLVTTEVG</sequence>
<reference evidence="3" key="1">
    <citation type="submission" date="2018-09" db="EMBL/GenBank/DDBJ databases">
        <title>Nocardia yunnanensis sp. nov., an actinomycete isolated from a soil sample.</title>
        <authorList>
            <person name="Zhang J."/>
        </authorList>
    </citation>
    <scope>NUCLEOTIDE SEQUENCE [LARGE SCALE GENOMIC DNA]</scope>
    <source>
        <strain evidence="3">21-3</strain>
    </source>
</reference>